<dbReference type="GO" id="GO:0009279">
    <property type="term" value="C:cell outer membrane"/>
    <property type="evidence" value="ECO:0007669"/>
    <property type="project" value="UniProtKB-SubCell"/>
</dbReference>
<evidence type="ECO:0000313" key="9">
    <source>
        <dbReference type="EMBL" id="MBR8538309.1"/>
    </source>
</evidence>
<evidence type="ECO:0000256" key="1">
    <source>
        <dbReference type="ARBA" id="ARBA00004442"/>
    </source>
</evidence>
<reference evidence="9" key="1">
    <citation type="journal article" date="2018" name="Int. J. Syst. Evol. Microbiol.">
        <title>Carboxylicivirga sediminis sp. nov., isolated from coastal sediment.</title>
        <authorList>
            <person name="Wang F.Q."/>
            <person name="Ren L.H."/>
            <person name="Zou R.J."/>
            <person name="Sun Y.Z."/>
            <person name="Liu X.J."/>
            <person name="Jiang F."/>
            <person name="Liu L.J."/>
        </authorList>
    </citation>
    <scope>NUCLEOTIDE SEQUENCE</scope>
    <source>
        <strain evidence="9">JR1</strain>
    </source>
</reference>
<comment type="subcellular location">
    <subcellularLocation>
        <location evidence="1">Cell outer membrane</location>
    </subcellularLocation>
</comment>
<dbReference type="Pfam" id="PF14322">
    <property type="entry name" value="SusD-like_3"/>
    <property type="match status" value="1"/>
</dbReference>
<keyword evidence="5" id="KW-0998">Cell outer membrane</keyword>
<dbReference type="InterPro" id="IPR011990">
    <property type="entry name" value="TPR-like_helical_dom_sf"/>
</dbReference>
<dbReference type="Proteomes" id="UP000679220">
    <property type="component" value="Unassembled WGS sequence"/>
</dbReference>
<keyword evidence="3 6" id="KW-0732">Signal</keyword>
<comment type="similarity">
    <text evidence="2">Belongs to the SusD family.</text>
</comment>
<dbReference type="Gene3D" id="1.25.40.390">
    <property type="match status" value="1"/>
</dbReference>
<evidence type="ECO:0000256" key="6">
    <source>
        <dbReference type="SAM" id="SignalP"/>
    </source>
</evidence>
<gene>
    <name evidence="9" type="ORF">KDU71_22250</name>
</gene>
<evidence type="ECO:0000256" key="5">
    <source>
        <dbReference type="ARBA" id="ARBA00023237"/>
    </source>
</evidence>
<evidence type="ECO:0000256" key="4">
    <source>
        <dbReference type="ARBA" id="ARBA00023136"/>
    </source>
</evidence>
<organism evidence="9 10">
    <name type="scientific">Carboxylicivirga sediminis</name>
    <dbReference type="NCBI Taxonomy" id="2006564"/>
    <lineage>
        <taxon>Bacteria</taxon>
        <taxon>Pseudomonadati</taxon>
        <taxon>Bacteroidota</taxon>
        <taxon>Bacteroidia</taxon>
        <taxon>Marinilabiliales</taxon>
        <taxon>Marinilabiliaceae</taxon>
        <taxon>Carboxylicivirga</taxon>
    </lineage>
</organism>
<feature type="domain" description="SusD-like N-terminal" evidence="8">
    <location>
        <begin position="25"/>
        <end position="215"/>
    </location>
</feature>
<dbReference type="SUPFAM" id="SSF48452">
    <property type="entry name" value="TPR-like"/>
    <property type="match status" value="1"/>
</dbReference>
<keyword evidence="10" id="KW-1185">Reference proteome</keyword>
<reference evidence="9" key="2">
    <citation type="submission" date="2021-04" db="EMBL/GenBank/DDBJ databases">
        <authorList>
            <person name="Zhang T."/>
            <person name="Zhang Y."/>
            <person name="Lu D."/>
            <person name="Zuo D."/>
            <person name="Du Z."/>
        </authorList>
    </citation>
    <scope>NUCLEOTIDE SEQUENCE</scope>
    <source>
        <strain evidence="9">JR1</strain>
    </source>
</reference>
<keyword evidence="4" id="KW-0472">Membrane</keyword>
<evidence type="ECO:0000256" key="2">
    <source>
        <dbReference type="ARBA" id="ARBA00006275"/>
    </source>
</evidence>
<evidence type="ECO:0000256" key="3">
    <source>
        <dbReference type="ARBA" id="ARBA00022729"/>
    </source>
</evidence>
<evidence type="ECO:0000259" key="8">
    <source>
        <dbReference type="Pfam" id="PF14322"/>
    </source>
</evidence>
<dbReference type="EMBL" id="JAGTAR010000061">
    <property type="protein sequence ID" value="MBR8538309.1"/>
    <property type="molecule type" value="Genomic_DNA"/>
</dbReference>
<feature type="signal peptide" evidence="6">
    <location>
        <begin position="1"/>
        <end position="20"/>
    </location>
</feature>
<dbReference type="AlphaFoldDB" id="A0A941FCI6"/>
<sequence>MKKQSYIYKLLWLLPLVALMACSDDFLEKAPNDALDPSKIDASKAEELRNAIYAEIPGSDLVYQEGYADNGYSRNWWDSNGALIQTNAVSGSENFGYGEWNHYGDKGNSFGSIRTCNMLLAKLSDFDIDEDQANKLGAEARMLRAWLYMELTLYYGDVTIVERIDELYPDGVERNSASEVRNWILSELDEAASVLPVTNDKGKFNKAMAYALKARAAYYFGNYAAAEEAARYVIDKGGYSLYYAGSLSTEEQKDADFFAGLVDFADLGIDETAFIEGIFNYRNIWNVDYNSEVIVSKEYVATEDHGDFNRITSFLSPNLSEKQAWATIAPIQDLVDDYWLADGESTPAVPDKDTRADYYNGLRDEISTIQAGPDGDPSNPEDNLTFSEAVATIADELKSKPYMAEFLNRDSRLYASIVFPFSSVNTYFDGHYQEYNYSINNYGQTGFVWRKMSGGDDLVSVWGDSYHLSGADFPVIRLAEMLLIYAEAHTQTTGYDGTVTTELNKLRDRCGMPNVPNGLGKQQALDFIRRERRIELAGEGHRYFDIRLYEDGSRNGGYKGQQAASAVMQGQTYDPQGNPSALKVWDPRLMLMPIPTTSMDKNPLLKQNEGY</sequence>
<dbReference type="PROSITE" id="PS51257">
    <property type="entry name" value="PROKAR_LIPOPROTEIN"/>
    <property type="match status" value="1"/>
</dbReference>
<accession>A0A941FCI6</accession>
<dbReference type="Pfam" id="PF07980">
    <property type="entry name" value="SusD_RagB"/>
    <property type="match status" value="1"/>
</dbReference>
<dbReference type="InterPro" id="IPR012944">
    <property type="entry name" value="SusD_RagB_dom"/>
</dbReference>
<protein>
    <submittedName>
        <fullName evidence="9">RagB/SusD family nutrient uptake outer membrane protein</fullName>
    </submittedName>
</protein>
<feature type="domain" description="RagB/SusD" evidence="7">
    <location>
        <begin position="292"/>
        <end position="611"/>
    </location>
</feature>
<feature type="chain" id="PRO_5036930265" evidence="6">
    <location>
        <begin position="21"/>
        <end position="611"/>
    </location>
</feature>
<evidence type="ECO:0000313" key="10">
    <source>
        <dbReference type="Proteomes" id="UP000679220"/>
    </source>
</evidence>
<name>A0A941FCI6_9BACT</name>
<dbReference type="RefSeq" id="WP_212193332.1">
    <property type="nucleotide sequence ID" value="NZ_JAGTAR010000061.1"/>
</dbReference>
<evidence type="ECO:0000259" key="7">
    <source>
        <dbReference type="Pfam" id="PF07980"/>
    </source>
</evidence>
<proteinExistence type="inferred from homology"/>
<dbReference type="InterPro" id="IPR033985">
    <property type="entry name" value="SusD-like_N"/>
</dbReference>
<comment type="caution">
    <text evidence="9">The sequence shown here is derived from an EMBL/GenBank/DDBJ whole genome shotgun (WGS) entry which is preliminary data.</text>
</comment>